<evidence type="ECO:0000313" key="2">
    <source>
        <dbReference type="Proteomes" id="UP001060215"/>
    </source>
</evidence>
<gene>
    <name evidence="1" type="ORF">LOK49_LG13G00191</name>
</gene>
<protein>
    <submittedName>
        <fullName evidence="1">MATH domain and coiled-coil domain-containing protein</fullName>
    </submittedName>
</protein>
<proteinExistence type="predicted"/>
<evidence type="ECO:0000313" key="1">
    <source>
        <dbReference type="EMBL" id="KAI7989493.1"/>
    </source>
</evidence>
<organism evidence="1 2">
    <name type="scientific">Camellia lanceoleosa</name>
    <dbReference type="NCBI Taxonomy" id="1840588"/>
    <lineage>
        <taxon>Eukaryota</taxon>
        <taxon>Viridiplantae</taxon>
        <taxon>Streptophyta</taxon>
        <taxon>Embryophyta</taxon>
        <taxon>Tracheophyta</taxon>
        <taxon>Spermatophyta</taxon>
        <taxon>Magnoliopsida</taxon>
        <taxon>eudicotyledons</taxon>
        <taxon>Gunneridae</taxon>
        <taxon>Pentapetalae</taxon>
        <taxon>asterids</taxon>
        <taxon>Ericales</taxon>
        <taxon>Theaceae</taxon>
        <taxon>Camellia</taxon>
    </lineage>
</organism>
<keyword evidence="2" id="KW-1185">Reference proteome</keyword>
<comment type="caution">
    <text evidence="1">The sequence shown here is derived from an EMBL/GenBank/DDBJ whole genome shotgun (WGS) entry which is preliminary data.</text>
</comment>
<name>A0ACC0FLM0_9ERIC</name>
<dbReference type="Proteomes" id="UP001060215">
    <property type="component" value="Chromosome 14"/>
</dbReference>
<dbReference type="EMBL" id="CM045771">
    <property type="protein sequence ID" value="KAI7989493.1"/>
    <property type="molecule type" value="Genomic_DNA"/>
</dbReference>
<reference evidence="1 2" key="1">
    <citation type="journal article" date="2022" name="Plant J.">
        <title>Chromosome-level genome of Camellia lanceoleosa provides a valuable resource for understanding genome evolution and self-incompatibility.</title>
        <authorList>
            <person name="Gong W."/>
            <person name="Xiao S."/>
            <person name="Wang L."/>
            <person name="Liao Z."/>
            <person name="Chang Y."/>
            <person name="Mo W."/>
            <person name="Hu G."/>
            <person name="Li W."/>
            <person name="Zhao G."/>
            <person name="Zhu H."/>
            <person name="Hu X."/>
            <person name="Ji K."/>
            <person name="Xiang X."/>
            <person name="Song Q."/>
            <person name="Yuan D."/>
            <person name="Jin S."/>
            <person name="Zhang L."/>
        </authorList>
    </citation>
    <scope>NUCLEOTIDE SEQUENCE [LARGE SCALE GENOMIC DNA]</scope>
    <source>
        <strain evidence="1">SQ_2022a</strain>
    </source>
</reference>
<accession>A0ACC0FLM0</accession>
<sequence>MGRKLQAPPPPPPPPPPPSASPESTYPAPPPSSSAMSGEERVSVDRRTDYSVVCKWTIPNLERTKSKAVYSPYLEVGTSGIDCRLVVYPRGHSDALPGSLSLYLHLIDPPRTSKLGCFTYYKLSILNSLDESKSLHRDSYYRFTSKRKSHGWSDFTLSSTVLDPQLGFISNNFLFILADIRVLNESTSFVPDTNESKLASSSLSVSSGQFTWTIKNFSLFREMIKTHRLLSPSFPAEECNLRISVHRCVADKVEYLYLCLDSKEMENLTGFEYRSCWCMFRMSVLNHKSGSKSIHRDLHGRFGTDVNLGDTTYIGWCNYMKMSKFIGLDNGFLVDDTAVFSVSFQAIKESSGCLKITRTPAVKNSIIPNKPDWYQGGFVWKIKNFTRLKDLMKKRKIVGLAVNSRRFQIGNQDFHLGVYPRGLSQPPSHFSFYLQVDNQNSSPDWSCFVSYRLSVKNQRSMDKSVSKDSLDRFSNATKELGWCEFLTLNSLFDQDSGFVVGDTIHFCAEVLLLKETFLKGNTELRNAGFPVDHLSGEGEFVLWMMHNFMSFIDILETRKIVSPTFEIGGFQLQIGVCKSLDSICAFLECNPSVTSDSDKNFLVSYKMSLANQKNYAKSMWKETTFCTKSNNNSVIQFMKVSDMVDADAGYLAHESVAILCQILDHCPSLEFSEPGTYPSSNVDDSHNAFSNDRDEFTHSKFSEVNSEIEDDIFESILFRAGLDIALHQDSCSESCIRKKIWMGADWMSHTMNKLCIYLGEPVKAKDLLSAVKNLVCCDVNRHAESPPFLMNLWTVVKISQQAIIDLLLDIMVESCQHSETRSSVDCYDSILKPSGHTNGDASEGQFLRQSGPEDSGQSAKYETLASWVDGSSSMCAVEGLEEEITNIPEKAILAQPPSELSAIGLLKINSIQDLKIKWPEQADEILDMIINSLKALDGTIPKGGLRPNQWLVSVHKISRALDRAPKHLQPDLVTLVPKLIDHSDNPLAASVLLDQLTKPDADPEIQARVFDAISQLEFSSEVWELVFFITSKVVEKFNDGALATIIGFLFKAASHCQHISEAAIVVHARLCSMGVEVSPCVLIFLSETVRSCSDIAMALLRDIDFGFELDDEFLASSGEPFLCGEDKLLTRRLNMMDDQVLDEGRHFSDIYILIEMLSVPSLTNEAFQTFERAVAQGSIVVQLVAMVFERRHSLRLNIGPMSSAGKNQQTDEVPGGKIEPFPVEEDDFALLLGLAERFSLSNHSRVQQFAQMLYATLFRLFADESNYKRMLKGLVDRAINLIENGHQADKDFNTLLFLVNKEQVLAGAILNMMKEVAKAANADCATLRHQLSASEDHNLRIQEERHAEHANMVREKAILLERLCESEATTNNYKSELKLEIDRFATQKKELSKRMQEMESQFEWFQSEQNDEIMKLSKENKVYKDRLHNLETQLSQLKSRSSDDLKILVKEKNSLAERLKIAEAARKKSGEILKHYYRDNRILQDNKHSLEDEVRQLKATVGQLEQEKLDKEEKIKQCEMYIGGMEQKLGSWQKHIHSLEVSLREEMSQHAPLYGVGLEDLSMKELDTLSSIHQQGLEQIYVLQQQKANFAANPPANPNTFPSSSRS</sequence>